<dbReference type="RefSeq" id="WP_051161611.1">
    <property type="nucleotide sequence ID" value="NZ_JACHIT010000002.1"/>
</dbReference>
<feature type="transmembrane region" description="Helical" evidence="2">
    <location>
        <begin position="16"/>
        <end position="37"/>
    </location>
</feature>
<organism evidence="3 4">
    <name type="scientific">Nocardia transvalensis</name>
    <dbReference type="NCBI Taxonomy" id="37333"/>
    <lineage>
        <taxon>Bacteria</taxon>
        <taxon>Bacillati</taxon>
        <taxon>Actinomycetota</taxon>
        <taxon>Actinomycetes</taxon>
        <taxon>Mycobacteriales</taxon>
        <taxon>Nocardiaceae</taxon>
        <taxon>Nocardia</taxon>
    </lineage>
</organism>
<evidence type="ECO:0000256" key="2">
    <source>
        <dbReference type="SAM" id="Phobius"/>
    </source>
</evidence>
<dbReference type="EMBL" id="JACHIT010000002">
    <property type="protein sequence ID" value="MBB5917032.1"/>
    <property type="molecule type" value="Genomic_DNA"/>
</dbReference>
<accession>A0A7W9PIY6</accession>
<keyword evidence="2" id="KW-0812">Transmembrane</keyword>
<gene>
    <name evidence="3" type="ORF">BJY24_005944</name>
</gene>
<comment type="caution">
    <text evidence="3">The sequence shown here is derived from an EMBL/GenBank/DDBJ whole genome shotgun (WGS) entry which is preliminary data.</text>
</comment>
<keyword evidence="2" id="KW-0472">Membrane</keyword>
<dbReference type="AlphaFoldDB" id="A0A7W9PIY6"/>
<feature type="transmembrane region" description="Helical" evidence="2">
    <location>
        <begin position="43"/>
        <end position="63"/>
    </location>
</feature>
<name>A0A7W9PIY6_9NOCA</name>
<reference evidence="3 4" key="1">
    <citation type="submission" date="2020-08" db="EMBL/GenBank/DDBJ databases">
        <title>Sequencing the genomes of 1000 actinobacteria strains.</title>
        <authorList>
            <person name="Klenk H.-P."/>
        </authorList>
    </citation>
    <scope>NUCLEOTIDE SEQUENCE [LARGE SCALE GENOMIC DNA]</scope>
    <source>
        <strain evidence="3 4">DSM 43582</strain>
    </source>
</reference>
<feature type="compositionally biased region" description="Basic and acidic residues" evidence="1">
    <location>
        <begin position="82"/>
        <end position="95"/>
    </location>
</feature>
<keyword evidence="2" id="KW-1133">Transmembrane helix</keyword>
<evidence type="ECO:0000313" key="4">
    <source>
        <dbReference type="Proteomes" id="UP000540412"/>
    </source>
</evidence>
<proteinExistence type="predicted"/>
<feature type="region of interest" description="Disordered" evidence="1">
    <location>
        <begin position="72"/>
        <end position="106"/>
    </location>
</feature>
<protein>
    <submittedName>
        <fullName evidence="3">Uncharacterized protein</fullName>
    </submittedName>
</protein>
<evidence type="ECO:0000256" key="1">
    <source>
        <dbReference type="SAM" id="MobiDB-lite"/>
    </source>
</evidence>
<dbReference type="Proteomes" id="UP000540412">
    <property type="component" value="Unassembled WGS sequence"/>
</dbReference>
<sequence>MPATPNWVRRNRAVAWSTYFCVLIAFATLAMALTAAGSGHTDLAVLAGGVCAATVIVGLTLVATTVHRDHEDHHAVPNLLNDHWRPMPSERREGRPAPIAARRMRS</sequence>
<evidence type="ECO:0000313" key="3">
    <source>
        <dbReference type="EMBL" id="MBB5917032.1"/>
    </source>
</evidence>
<keyword evidence="4" id="KW-1185">Reference proteome</keyword>